<sequence length="290" mass="31640">MADTAFETLIYEIPEPGIARIRLNRPERANAQDTQLLYELNEAFDRAAHDEEVRVIVLAAEGKHFSAGHDLSETDSAGNMKRYRTVSTTCGFGCAGAEAQMSREEEVYIGFSERWRNIPKPTIAAVQGKCIAGGLMLAWPCDLIVASDDASFADPVVSFGVGGIEWFHHVHEVGMRKAKEMLFTSEAIGAADALQLGMVNKVVPRAELQEAAMEMARKIATKSRFALKMTKLALNGVADAGGRDIAMRNAFHLHQLAHTHNLKVFGMLMDPTGLPEATRKAMAARAAAQE</sequence>
<dbReference type="Gene3D" id="3.90.226.10">
    <property type="entry name" value="2-enoyl-CoA Hydratase, Chain A, domain 1"/>
    <property type="match status" value="1"/>
</dbReference>
<protein>
    <submittedName>
        <fullName evidence="1">Enoyl-CoA hydratase</fullName>
        <ecNumber evidence="1">4.2.1.17</ecNumber>
    </submittedName>
</protein>
<dbReference type="CDD" id="cd06558">
    <property type="entry name" value="crotonase-like"/>
    <property type="match status" value="1"/>
</dbReference>
<keyword evidence="2" id="KW-1185">Reference proteome</keyword>
<proteinExistence type="predicted"/>
<dbReference type="InterPro" id="IPR001753">
    <property type="entry name" value="Enoyl-CoA_hydra/iso"/>
</dbReference>
<evidence type="ECO:0000313" key="2">
    <source>
        <dbReference type="Proteomes" id="UP000532440"/>
    </source>
</evidence>
<dbReference type="GO" id="GO:0006635">
    <property type="term" value="P:fatty acid beta-oxidation"/>
    <property type="evidence" value="ECO:0007669"/>
    <property type="project" value="TreeGrafter"/>
</dbReference>
<comment type="caution">
    <text evidence="1">The sequence shown here is derived from an EMBL/GenBank/DDBJ whole genome shotgun (WGS) entry which is preliminary data.</text>
</comment>
<dbReference type="AlphaFoldDB" id="A0A7W8HG63"/>
<dbReference type="PANTHER" id="PTHR11941">
    <property type="entry name" value="ENOYL-COA HYDRATASE-RELATED"/>
    <property type="match status" value="1"/>
</dbReference>
<dbReference type="Pfam" id="PF00378">
    <property type="entry name" value="ECH_1"/>
    <property type="match status" value="1"/>
</dbReference>
<accession>A0A7W8HG63</accession>
<dbReference type="EMBL" id="JACHGB010000001">
    <property type="protein sequence ID" value="MBB5270638.1"/>
    <property type="molecule type" value="Genomic_DNA"/>
</dbReference>
<dbReference type="PANTHER" id="PTHR11941:SF124">
    <property type="entry name" value="ENOYL-COA HYDRATASE ECHA13-RELATED"/>
    <property type="match status" value="1"/>
</dbReference>
<dbReference type="EC" id="4.2.1.17" evidence="1"/>
<dbReference type="GO" id="GO:0004300">
    <property type="term" value="F:enoyl-CoA hydratase activity"/>
    <property type="evidence" value="ECO:0007669"/>
    <property type="project" value="UniProtKB-EC"/>
</dbReference>
<dbReference type="InterPro" id="IPR029045">
    <property type="entry name" value="ClpP/crotonase-like_dom_sf"/>
</dbReference>
<dbReference type="RefSeq" id="WP_183964130.1">
    <property type="nucleotide sequence ID" value="NZ_BAABEW010000004.1"/>
</dbReference>
<keyword evidence="1" id="KW-0456">Lyase</keyword>
<organism evidence="1 2">
    <name type="scientific">Quisquiliibacterium transsilvanicum</name>
    <dbReference type="NCBI Taxonomy" id="1549638"/>
    <lineage>
        <taxon>Bacteria</taxon>
        <taxon>Pseudomonadati</taxon>
        <taxon>Pseudomonadota</taxon>
        <taxon>Betaproteobacteria</taxon>
        <taxon>Burkholderiales</taxon>
        <taxon>Burkholderiaceae</taxon>
        <taxon>Quisquiliibacterium</taxon>
    </lineage>
</organism>
<name>A0A7W8HG63_9BURK</name>
<evidence type="ECO:0000313" key="1">
    <source>
        <dbReference type="EMBL" id="MBB5270638.1"/>
    </source>
</evidence>
<dbReference type="Proteomes" id="UP000532440">
    <property type="component" value="Unassembled WGS sequence"/>
</dbReference>
<reference evidence="1 2" key="1">
    <citation type="submission" date="2020-08" db="EMBL/GenBank/DDBJ databases">
        <title>Genomic Encyclopedia of Type Strains, Phase IV (KMG-IV): sequencing the most valuable type-strain genomes for metagenomic binning, comparative biology and taxonomic classification.</title>
        <authorList>
            <person name="Goeker M."/>
        </authorList>
    </citation>
    <scope>NUCLEOTIDE SEQUENCE [LARGE SCALE GENOMIC DNA]</scope>
    <source>
        <strain evidence="1 2">DSM 29781</strain>
    </source>
</reference>
<gene>
    <name evidence="1" type="ORF">HNQ70_000622</name>
</gene>
<dbReference type="SUPFAM" id="SSF52096">
    <property type="entry name" value="ClpP/crotonase"/>
    <property type="match status" value="1"/>
</dbReference>
<dbReference type="NCBIfam" id="NF006140">
    <property type="entry name" value="PRK08290.1"/>
    <property type="match status" value="1"/>
</dbReference>